<evidence type="ECO:0000256" key="4">
    <source>
        <dbReference type="ARBA" id="ARBA00023128"/>
    </source>
</evidence>
<evidence type="ECO:0000313" key="9">
    <source>
        <dbReference type="Proteomes" id="UP000015100"/>
    </source>
</evidence>
<dbReference type="Proteomes" id="UP000015100">
    <property type="component" value="Unassembled WGS sequence"/>
</dbReference>
<evidence type="ECO:0000256" key="3">
    <source>
        <dbReference type="ARBA" id="ARBA00022980"/>
    </source>
</evidence>
<evidence type="ECO:0000313" key="8">
    <source>
        <dbReference type="EMBL" id="EPS42210.1"/>
    </source>
</evidence>
<dbReference type="PANTHER" id="PTHR11758">
    <property type="entry name" value="40S RIBOSOMAL PROTEIN S15A"/>
    <property type="match status" value="1"/>
</dbReference>
<name>S8AGM2_DACHA</name>
<keyword evidence="9" id="KW-1185">Reference proteome</keyword>
<dbReference type="GO" id="GO:0003735">
    <property type="term" value="F:structural constituent of ribosome"/>
    <property type="evidence" value="ECO:0007669"/>
    <property type="project" value="EnsemblFungi"/>
</dbReference>
<dbReference type="Gene3D" id="3.30.1490.10">
    <property type="match status" value="1"/>
</dbReference>
<evidence type="ECO:0000256" key="7">
    <source>
        <dbReference type="ARBA" id="ARBA00071383"/>
    </source>
</evidence>
<evidence type="ECO:0000256" key="6">
    <source>
        <dbReference type="ARBA" id="ARBA00037226"/>
    </source>
</evidence>
<dbReference type="FunFam" id="3.30.1490.10:FF:000005">
    <property type="entry name" value="Mitochondrial 40S ribosomal protein S8"/>
    <property type="match status" value="1"/>
</dbReference>
<dbReference type="Gene3D" id="3.30.1370.30">
    <property type="match status" value="1"/>
</dbReference>
<dbReference type="InterPro" id="IPR000630">
    <property type="entry name" value="Ribosomal_uS8"/>
</dbReference>
<comment type="similarity">
    <text evidence="2">Belongs to the universal ribosomal protein uS8 family.</text>
</comment>
<comment type="function">
    <text evidence="6">Component of the mitochondrial ribosome (mitoribosome), a dedicated translation machinery responsible for the synthesis of mitochondrial genome-encoded proteins, including at least some of the essential transmembrane subunits of the mitochondrial respiratory chain. The mitoribosomes are attached to the mitochondrial inner membrane and translation products are cotranslationally integrated into the membrane.</text>
</comment>
<comment type="subcellular location">
    <subcellularLocation>
        <location evidence="1">Mitochondrion</location>
    </subcellularLocation>
</comment>
<accession>S8AGM2</accession>
<dbReference type="Pfam" id="PF00410">
    <property type="entry name" value="Ribosomal_S8"/>
    <property type="match status" value="1"/>
</dbReference>
<gene>
    <name evidence="8" type="ORF">H072_3943</name>
</gene>
<dbReference type="InterPro" id="IPR035987">
    <property type="entry name" value="Ribosomal_uS8_sf"/>
</dbReference>
<protein>
    <recommendedName>
        <fullName evidence="7">Small ribosomal subunit protein uS8m</fullName>
    </recommendedName>
</protein>
<keyword evidence="4" id="KW-0496">Mitochondrion</keyword>
<dbReference type="OMA" id="KYWQNEP"/>
<dbReference type="AlphaFoldDB" id="S8AGM2"/>
<dbReference type="OrthoDB" id="409928at2759"/>
<sequence>MSLVNLGNVCSHLQNAARANLGLTSIPYTKLHLALCVGLLKEGFISSVITGDRSKPDVEYTPPTQSTISNKRLWLGLKYYENQPVMRKLTLLSKPKQRIWLGYRDLQKIGNGKDAGYVRGLQMGECIFVSTDEGVMELREAVRKMTGGQMLCRVS</sequence>
<reference evidence="8 9" key="1">
    <citation type="journal article" date="2013" name="PLoS Genet.">
        <title>Genomic mechanisms accounting for the adaptation to parasitism in nematode-trapping fungi.</title>
        <authorList>
            <person name="Meerupati T."/>
            <person name="Andersson K.M."/>
            <person name="Friman E."/>
            <person name="Kumar D."/>
            <person name="Tunlid A."/>
            <person name="Ahren D."/>
        </authorList>
    </citation>
    <scope>NUCLEOTIDE SEQUENCE [LARGE SCALE GENOMIC DNA]</scope>
    <source>
        <strain evidence="8 9">CBS 200.50</strain>
    </source>
</reference>
<dbReference type="eggNOG" id="ENOG502RXRN">
    <property type="taxonomic scope" value="Eukaryota"/>
</dbReference>
<evidence type="ECO:0000256" key="5">
    <source>
        <dbReference type="ARBA" id="ARBA00023274"/>
    </source>
</evidence>
<reference evidence="9" key="2">
    <citation type="submission" date="2013-04" db="EMBL/GenBank/DDBJ databases">
        <title>Genomic mechanisms accounting for the adaptation to parasitism in nematode-trapping fungi.</title>
        <authorList>
            <person name="Ahren D.G."/>
        </authorList>
    </citation>
    <scope>NUCLEOTIDE SEQUENCE [LARGE SCALE GENOMIC DNA]</scope>
    <source>
        <strain evidence="9">CBS 200.50</strain>
    </source>
</reference>
<dbReference type="GO" id="GO:0006412">
    <property type="term" value="P:translation"/>
    <property type="evidence" value="ECO:0007669"/>
    <property type="project" value="InterPro"/>
</dbReference>
<proteinExistence type="inferred from homology"/>
<evidence type="ECO:0000256" key="1">
    <source>
        <dbReference type="ARBA" id="ARBA00004173"/>
    </source>
</evidence>
<keyword evidence="5" id="KW-0687">Ribonucleoprotein</keyword>
<dbReference type="GO" id="GO:0005763">
    <property type="term" value="C:mitochondrial small ribosomal subunit"/>
    <property type="evidence" value="ECO:0007669"/>
    <property type="project" value="EnsemblFungi"/>
</dbReference>
<dbReference type="STRING" id="1284197.S8AGM2"/>
<keyword evidence="3" id="KW-0689">Ribosomal protein</keyword>
<evidence type="ECO:0000256" key="2">
    <source>
        <dbReference type="ARBA" id="ARBA00006471"/>
    </source>
</evidence>
<dbReference type="EMBL" id="AQGS01000129">
    <property type="protein sequence ID" value="EPS42210.1"/>
    <property type="molecule type" value="Genomic_DNA"/>
</dbReference>
<dbReference type="SUPFAM" id="SSF56047">
    <property type="entry name" value="Ribosomal protein S8"/>
    <property type="match status" value="1"/>
</dbReference>
<dbReference type="FunFam" id="3.30.1370.30:FF:000006">
    <property type="entry name" value="40S ribosomal protein S8"/>
    <property type="match status" value="1"/>
</dbReference>
<comment type="caution">
    <text evidence="8">The sequence shown here is derived from an EMBL/GenBank/DDBJ whole genome shotgun (WGS) entry which is preliminary data.</text>
</comment>
<organism evidence="8 9">
    <name type="scientific">Dactylellina haptotyla (strain CBS 200.50)</name>
    <name type="common">Nematode-trapping fungus</name>
    <name type="synonym">Monacrosporium haptotylum</name>
    <dbReference type="NCBI Taxonomy" id="1284197"/>
    <lineage>
        <taxon>Eukaryota</taxon>
        <taxon>Fungi</taxon>
        <taxon>Dikarya</taxon>
        <taxon>Ascomycota</taxon>
        <taxon>Pezizomycotina</taxon>
        <taxon>Orbiliomycetes</taxon>
        <taxon>Orbiliales</taxon>
        <taxon>Orbiliaceae</taxon>
        <taxon>Dactylellina</taxon>
    </lineage>
</organism>
<dbReference type="HOGENOM" id="CLU_107213_0_0_1"/>